<dbReference type="GO" id="GO:0006355">
    <property type="term" value="P:regulation of DNA-templated transcription"/>
    <property type="evidence" value="ECO:0007669"/>
    <property type="project" value="InterPro"/>
</dbReference>
<dbReference type="SUPFAM" id="SSF47598">
    <property type="entry name" value="Ribbon-helix-helix"/>
    <property type="match status" value="1"/>
</dbReference>
<gene>
    <name evidence="2" type="ORF">IE4872_CH03057</name>
</gene>
<dbReference type="AlphaFoldDB" id="A0A1L5NLA3"/>
<evidence type="ECO:0008006" key="4">
    <source>
        <dbReference type="Google" id="ProtNLM"/>
    </source>
</evidence>
<evidence type="ECO:0000313" key="3">
    <source>
        <dbReference type="Proteomes" id="UP000184749"/>
    </source>
</evidence>
<organism evidence="2 3">
    <name type="scientific">Rhizobium gallicum</name>
    <dbReference type="NCBI Taxonomy" id="56730"/>
    <lineage>
        <taxon>Bacteria</taxon>
        <taxon>Pseudomonadati</taxon>
        <taxon>Pseudomonadota</taxon>
        <taxon>Alphaproteobacteria</taxon>
        <taxon>Hyphomicrobiales</taxon>
        <taxon>Rhizobiaceae</taxon>
        <taxon>Rhizobium/Agrobacterium group</taxon>
        <taxon>Rhizobium</taxon>
    </lineage>
</organism>
<evidence type="ECO:0000256" key="1">
    <source>
        <dbReference type="SAM" id="MobiDB-lite"/>
    </source>
</evidence>
<accession>A0A1L5NLA3</accession>
<sequence>MATALVSTYPLRIADHVMEEAKRAAAEDNVSLNQLLSAFIADGIGHRRAIMSLKKRAARGTVDAALAILDRAPDVDPDPGDELAEPQGASSFRP</sequence>
<feature type="compositionally biased region" description="Acidic residues" evidence="1">
    <location>
        <begin position="75"/>
        <end position="84"/>
    </location>
</feature>
<dbReference type="EMBL" id="CP017101">
    <property type="protein sequence ID" value="APO68658.1"/>
    <property type="molecule type" value="Genomic_DNA"/>
</dbReference>
<protein>
    <recommendedName>
        <fullName evidence="4">Toxin-antitoxin system HicB family antitoxin</fullName>
    </recommendedName>
</protein>
<dbReference type="Proteomes" id="UP000184749">
    <property type="component" value="Chromosome"/>
</dbReference>
<feature type="region of interest" description="Disordered" evidence="1">
    <location>
        <begin position="71"/>
        <end position="94"/>
    </location>
</feature>
<proteinExistence type="predicted"/>
<dbReference type="STRING" id="56730.IE4872_CH03057"/>
<name>A0A1L5NLA3_9HYPH</name>
<dbReference type="InterPro" id="IPR010985">
    <property type="entry name" value="Ribbon_hlx_hlx"/>
</dbReference>
<reference evidence="2 3" key="1">
    <citation type="submission" date="2016-09" db="EMBL/GenBank/DDBJ databases">
        <title>The complete genome sequences of Rhizobium gallicum, symbiovars gallicum and phaseoli, symbionts associated to common bean (Phaseolus vulgaris).</title>
        <authorList>
            <person name="Bustos P."/>
            <person name="Santamaria R.I."/>
            <person name="Perez-Carrascal O.M."/>
            <person name="Juarez S."/>
            <person name="Lozano L."/>
            <person name="Martinez-Flores I."/>
            <person name="Martinez-Romero E."/>
            <person name="Cevallos M."/>
            <person name="Romero D."/>
            <person name="Davila G."/>
            <person name="Gonzalez V."/>
        </authorList>
    </citation>
    <scope>NUCLEOTIDE SEQUENCE [LARGE SCALE GENOMIC DNA]</scope>
    <source>
        <strain evidence="2 3">IE4872</strain>
    </source>
</reference>
<evidence type="ECO:0000313" key="2">
    <source>
        <dbReference type="EMBL" id="APO68658.1"/>
    </source>
</evidence>